<dbReference type="PROSITE" id="PS51891">
    <property type="entry name" value="CENP_V_GFA"/>
    <property type="match status" value="1"/>
</dbReference>
<dbReference type="EMBL" id="CABFWE030000005">
    <property type="protein sequence ID" value="CAD7030273.1"/>
    <property type="molecule type" value="Genomic_DNA"/>
</dbReference>
<evidence type="ECO:0000256" key="3">
    <source>
        <dbReference type="ARBA" id="ARBA00022833"/>
    </source>
</evidence>
<evidence type="ECO:0000313" key="5">
    <source>
        <dbReference type="EMBL" id="CAD7030273.1"/>
    </source>
</evidence>
<dbReference type="RefSeq" id="WP_210310764.1">
    <property type="nucleotide sequence ID" value="NZ_CABFWE030000005.1"/>
</dbReference>
<keyword evidence="6" id="KW-1185">Reference proteome</keyword>
<accession>A0ABM8PHD9</accession>
<dbReference type="InterPro" id="IPR011057">
    <property type="entry name" value="Mss4-like_sf"/>
</dbReference>
<dbReference type="Proteomes" id="UP000601041">
    <property type="component" value="Unassembled WGS sequence"/>
</dbReference>
<gene>
    <name evidence="5" type="ORF">RHAB21_01705</name>
</gene>
<keyword evidence="2" id="KW-0479">Metal-binding</keyword>
<evidence type="ECO:0000256" key="1">
    <source>
        <dbReference type="ARBA" id="ARBA00005495"/>
    </source>
</evidence>
<evidence type="ECO:0000259" key="4">
    <source>
        <dbReference type="PROSITE" id="PS51891"/>
    </source>
</evidence>
<evidence type="ECO:0000256" key="2">
    <source>
        <dbReference type="ARBA" id="ARBA00022723"/>
    </source>
</evidence>
<protein>
    <submittedName>
        <fullName evidence="5">Aldehyde-activating protein</fullName>
    </submittedName>
</protein>
<reference evidence="5 6" key="1">
    <citation type="submission" date="2020-11" db="EMBL/GenBank/DDBJ databases">
        <authorList>
            <person name="Lassalle F."/>
        </authorList>
    </citation>
    <scope>NUCLEOTIDE SEQUENCE [LARGE SCALE GENOMIC DNA]</scope>
    <source>
        <strain evidence="5 6">AB21</strain>
    </source>
</reference>
<dbReference type="Gene3D" id="3.90.1590.10">
    <property type="entry name" value="glutathione-dependent formaldehyde- activating enzyme (gfa)"/>
    <property type="match status" value="1"/>
</dbReference>
<comment type="caution">
    <text evidence="5">The sequence shown here is derived from an EMBL/GenBank/DDBJ whole genome shotgun (WGS) entry which is preliminary data.</text>
</comment>
<dbReference type="InterPro" id="IPR006913">
    <property type="entry name" value="CENP-V/GFA"/>
</dbReference>
<sequence length="56" mass="5940">MATRTASCSCGQLRIEVNDEPLNVGVCHCLACQQRTGSVFAALAPDGLAVYEKDPE</sequence>
<keyword evidence="3" id="KW-0862">Zinc</keyword>
<organism evidence="5 6">
    <name type="scientific">Pseudorhizobium halotolerans</name>
    <dbReference type="NCBI Taxonomy" id="1233081"/>
    <lineage>
        <taxon>Bacteria</taxon>
        <taxon>Pseudomonadati</taxon>
        <taxon>Pseudomonadota</taxon>
        <taxon>Alphaproteobacteria</taxon>
        <taxon>Hyphomicrobiales</taxon>
        <taxon>Rhizobiaceae</taxon>
        <taxon>Rhizobium/Agrobacterium group</taxon>
        <taxon>Pseudorhizobium</taxon>
    </lineage>
</organism>
<feature type="domain" description="CENP-V/GFA" evidence="4">
    <location>
        <begin position="4"/>
        <end position="56"/>
    </location>
</feature>
<name>A0ABM8PHD9_9HYPH</name>
<proteinExistence type="inferred from homology"/>
<evidence type="ECO:0000313" key="6">
    <source>
        <dbReference type="Proteomes" id="UP000601041"/>
    </source>
</evidence>
<dbReference type="Pfam" id="PF04828">
    <property type="entry name" value="GFA"/>
    <property type="match status" value="1"/>
</dbReference>
<dbReference type="SUPFAM" id="SSF51316">
    <property type="entry name" value="Mss4-like"/>
    <property type="match status" value="1"/>
</dbReference>
<comment type="similarity">
    <text evidence="1">Belongs to the Gfa family.</text>
</comment>